<dbReference type="Gene3D" id="1.20.58.520">
    <property type="entry name" value="Amidohydrolase"/>
    <property type="match status" value="1"/>
</dbReference>
<comment type="caution">
    <text evidence="4">The sequence shown here is derived from an EMBL/GenBank/DDBJ whole genome shotgun (WGS) entry which is preliminary data.</text>
</comment>
<reference evidence="4" key="1">
    <citation type="submission" date="2022-03" db="EMBL/GenBank/DDBJ databases">
        <authorList>
            <person name="Santos J.D.N."/>
            <person name="Kallscheuer N."/>
            <person name="Jogler C."/>
            <person name="Lage O.M."/>
        </authorList>
    </citation>
    <scope>NUCLEOTIDE SEQUENCE</scope>
    <source>
        <strain evidence="4">M600PL45_2</strain>
    </source>
</reference>
<dbReference type="PROSITE" id="PS51318">
    <property type="entry name" value="TAT"/>
    <property type="match status" value="1"/>
</dbReference>
<keyword evidence="5" id="KW-1185">Reference proteome</keyword>
<dbReference type="InterPro" id="IPR051781">
    <property type="entry name" value="Metallo-dep_Hydrolase"/>
</dbReference>
<dbReference type="SUPFAM" id="SSF82171">
    <property type="entry name" value="DPP6 N-terminal domain-like"/>
    <property type="match status" value="1"/>
</dbReference>
<feature type="region of interest" description="Disordered" evidence="1">
    <location>
        <begin position="597"/>
        <end position="616"/>
    </location>
</feature>
<dbReference type="Pfam" id="PF07676">
    <property type="entry name" value="PD40"/>
    <property type="match status" value="7"/>
</dbReference>
<dbReference type="SUPFAM" id="SSF69304">
    <property type="entry name" value="Tricorn protease N-terminal domain"/>
    <property type="match status" value="1"/>
</dbReference>
<dbReference type="InterPro" id="IPR011659">
    <property type="entry name" value="WD40"/>
</dbReference>
<feature type="domain" description="Amidohydrolase-related" evidence="3">
    <location>
        <begin position="940"/>
        <end position="1037"/>
    </location>
</feature>
<dbReference type="Gene3D" id="2.30.40.10">
    <property type="entry name" value="Urease, subunit C, domain 1"/>
    <property type="match status" value="2"/>
</dbReference>
<sequence length="1086" mass="115392">MSRRRFLTAAGAAGASAAGTVLATPGTASAAAPPASASAADSAPQALASRVTLSFTAATNGAATLAPGGDSLVAEVQNVLWSVPRDGGTAVPLTDPELEPTRPEFAPDGKQLAVCAYRGGGFHLWTLRPDGSGLRQRTDGPWDDRGPAWSPDGTRIAFASERGGHPVTGSPYRIWVLDVRTNALTRLTGLPGQDGPRQDGPWEDFDPAWSPDGRRVLFARGTPVKGENGPVLHTRVIASVPADGGGAVRTEHTGDDGADVMTPAVSPTGRLAHLRITPSPAASCTLIVDGEVLAVEGDLQPVPPRWVSAEKLLLTVGGRFTVVSTADPKDAEHITLAASLPVERPRYRVKDYGFDAGGSRDVRALHLPALSPDGRRVAFAALNSLWVAPVSGHGHPREVVKGSHTRYPLAPTWTPDGSGLVYSDDRDGLLAVRRHDLRNGEDTELAGGGRVFPVLSPDGTQLACLDMTGNLVVRDLRGSASPSKRTDGTARGEGPERVIAKPLGAAGLPGRPSWSPDGRYLALCDRNRLNQRFREGYNVIRVVGAAGGEDRLYALSQHASLSDRYDSGPVWSPDGRHLAVVSESALWLLPVHADGTPRGEPRRLTDESADHPSWSGDSQTLMYLSAGRLRRLDVRSGAAHTVPLRLRHRPPRARDTVVRAGRLWDGTGEHVRDDVDIVVRDGRIRQVLPHRAGARRAAARHIDASGLTVVPGLWDSHTHPWQSTYGGRQTATQLAYGITTAVSLGGFAYEQARVREAVAAGALAGPRLLATGELLDGARVAYSMGRAHRTREGLRRSLERAEGLDWDFVKTYVRAPGWIMAEAARFAHERLGVRAGSHLCTPGIQLGGDLTTHLQATQRLEYGHATTATGHAQQDVQEIYTARGAGFCLIATPFTAAPLLGADPSLAGDPRVTRLMPPWDTGAVEELAGTPPTDGQLATLARETAVYRRILDSGGLIALGTDQPLVPVGLHLHLALRALHRGGLSAAEALRTATVMPARVFGAEKDLGTVEEGKLADLTLVGGDPFSDFDDLVRTVSVLRGGELHETSELTASFPEREARGTGATADAWRLVSRQLRREGCCDMGV</sequence>
<dbReference type="InterPro" id="IPR032466">
    <property type="entry name" value="Metal_Hydrolase"/>
</dbReference>
<evidence type="ECO:0000256" key="1">
    <source>
        <dbReference type="SAM" id="MobiDB-lite"/>
    </source>
</evidence>
<dbReference type="Pfam" id="PF01979">
    <property type="entry name" value="Amidohydro_1"/>
    <property type="match status" value="1"/>
</dbReference>
<feature type="signal peptide" evidence="2">
    <location>
        <begin position="1"/>
        <end position="30"/>
    </location>
</feature>
<evidence type="ECO:0000259" key="3">
    <source>
        <dbReference type="Pfam" id="PF01979"/>
    </source>
</evidence>
<proteinExistence type="predicted"/>
<gene>
    <name evidence="4" type="ORF">MMA15_27340</name>
</gene>
<dbReference type="Gene3D" id="2.120.10.30">
    <property type="entry name" value="TolB, C-terminal domain"/>
    <property type="match status" value="2"/>
</dbReference>
<evidence type="ECO:0000313" key="5">
    <source>
        <dbReference type="Proteomes" id="UP001166784"/>
    </source>
</evidence>
<accession>A0ABS9T611</accession>
<keyword evidence="2" id="KW-0732">Signal</keyword>
<feature type="compositionally biased region" description="Basic and acidic residues" evidence="1">
    <location>
        <begin position="597"/>
        <end position="610"/>
    </location>
</feature>
<protein>
    <submittedName>
        <fullName evidence="4">Amidohydrolase family protein</fullName>
    </submittedName>
</protein>
<feature type="region of interest" description="Disordered" evidence="1">
    <location>
        <begin position="87"/>
        <end position="106"/>
    </location>
</feature>
<dbReference type="EMBL" id="JAKWJU010000002">
    <property type="protein sequence ID" value="MCH6163981.1"/>
    <property type="molecule type" value="Genomic_DNA"/>
</dbReference>
<feature type="chain" id="PRO_5045051391" evidence="2">
    <location>
        <begin position="31"/>
        <end position="1086"/>
    </location>
</feature>
<dbReference type="InterPro" id="IPR011059">
    <property type="entry name" value="Metal-dep_hydrolase_composite"/>
</dbReference>
<dbReference type="InterPro" id="IPR011042">
    <property type="entry name" value="6-blade_b-propeller_TolB-like"/>
</dbReference>
<dbReference type="Gene3D" id="3.20.20.140">
    <property type="entry name" value="Metal-dependent hydrolases"/>
    <property type="match status" value="1"/>
</dbReference>
<organism evidence="4 5">
    <name type="scientific">Streptomyces marispadix</name>
    <dbReference type="NCBI Taxonomy" id="2922868"/>
    <lineage>
        <taxon>Bacteria</taxon>
        <taxon>Bacillati</taxon>
        <taxon>Actinomycetota</taxon>
        <taxon>Actinomycetes</taxon>
        <taxon>Kitasatosporales</taxon>
        <taxon>Streptomycetaceae</taxon>
        <taxon>Streptomyces</taxon>
    </lineage>
</organism>
<dbReference type="PANTHER" id="PTHR43135:SF3">
    <property type="entry name" value="ALPHA-D-RIBOSE 1-METHYLPHOSPHONATE 5-TRIPHOSPHATE DIPHOSPHATASE"/>
    <property type="match status" value="1"/>
</dbReference>
<dbReference type="Proteomes" id="UP001166784">
    <property type="component" value="Unassembled WGS sequence"/>
</dbReference>
<dbReference type="InterPro" id="IPR006311">
    <property type="entry name" value="TAT_signal"/>
</dbReference>
<dbReference type="InterPro" id="IPR006680">
    <property type="entry name" value="Amidohydro-rel"/>
</dbReference>
<dbReference type="SUPFAM" id="SSF51556">
    <property type="entry name" value="Metallo-dependent hydrolases"/>
    <property type="match status" value="1"/>
</dbReference>
<dbReference type="PANTHER" id="PTHR43135">
    <property type="entry name" value="ALPHA-D-RIBOSE 1-METHYLPHOSPHONATE 5-TRIPHOSPHATE DIPHOSPHATASE"/>
    <property type="match status" value="1"/>
</dbReference>
<evidence type="ECO:0000313" key="4">
    <source>
        <dbReference type="EMBL" id="MCH6163981.1"/>
    </source>
</evidence>
<reference evidence="4" key="2">
    <citation type="journal article" date="2023" name="Int. J. Syst. Evol. Microbiol.">
        <title>Streptomyces marispadix sp. nov., isolated from marine beach sediment of the Northern Coast of Portugal.</title>
        <authorList>
            <person name="dos Santos J.D.N."/>
            <person name="Vitorino I.R."/>
            <person name="Kallscheuer N."/>
            <person name="Srivastava A."/>
            <person name="Krautwurst S."/>
            <person name="Marz M."/>
            <person name="Jogler C."/>
            <person name="Lobo Da Cunha A."/>
            <person name="Catita J."/>
            <person name="Goncalves H."/>
            <person name="Gonzalez I."/>
            <person name="Reyes F."/>
            <person name="Lage O.M."/>
        </authorList>
    </citation>
    <scope>NUCLEOTIDE SEQUENCE</scope>
    <source>
        <strain evidence="4">M600PL45_2</strain>
    </source>
</reference>
<dbReference type="SUPFAM" id="SSF51338">
    <property type="entry name" value="Composite domain of metallo-dependent hydrolases"/>
    <property type="match status" value="1"/>
</dbReference>
<evidence type="ECO:0000256" key="2">
    <source>
        <dbReference type="SAM" id="SignalP"/>
    </source>
</evidence>
<name>A0ABS9T611_9ACTN</name>
<dbReference type="Gene3D" id="3.30.110.90">
    <property type="entry name" value="Amidohydrolase"/>
    <property type="match status" value="1"/>
</dbReference>
<dbReference type="Gene3D" id="2.140.10.30">
    <property type="entry name" value="Dipeptidylpeptidase IV, N-terminal domain"/>
    <property type="match status" value="1"/>
</dbReference>
<dbReference type="RefSeq" id="WP_241063538.1">
    <property type="nucleotide sequence ID" value="NZ_JAKWJU010000002.1"/>
</dbReference>